<dbReference type="InterPro" id="IPR050710">
    <property type="entry name" value="Band7/mec-2_domain"/>
</dbReference>
<dbReference type="EMBL" id="CAMXCT020006628">
    <property type="protein sequence ID" value="CAL1170673.1"/>
    <property type="molecule type" value="Genomic_DNA"/>
</dbReference>
<dbReference type="Proteomes" id="UP001152797">
    <property type="component" value="Unassembled WGS sequence"/>
</dbReference>
<dbReference type="EMBL" id="CAMXCT010006628">
    <property type="protein sequence ID" value="CAI4017298.1"/>
    <property type="molecule type" value="Genomic_DNA"/>
</dbReference>
<evidence type="ECO:0000313" key="5">
    <source>
        <dbReference type="Proteomes" id="UP001152797"/>
    </source>
</evidence>
<dbReference type="InterPro" id="IPR001107">
    <property type="entry name" value="Band_7"/>
</dbReference>
<protein>
    <submittedName>
        <fullName evidence="4">Hypersensitive-induced response protein-like protein 2</fullName>
    </submittedName>
</protein>
<evidence type="ECO:0000313" key="2">
    <source>
        <dbReference type="EMBL" id="CAI4017298.1"/>
    </source>
</evidence>
<gene>
    <name evidence="2" type="ORF">C1SCF055_LOCUS41954</name>
</gene>
<dbReference type="PANTHER" id="PTHR43327:SF31">
    <property type="entry name" value="HYPERSENSITIVE-INDUCED RESPONSE PROTEIN 2"/>
    <property type="match status" value="1"/>
</dbReference>
<keyword evidence="5" id="KW-1185">Reference proteome</keyword>
<sequence length="744" mass="82168">MARVHPDGQQPAREETGCLPCGNCLVIVPQDRFFALERFGKFQEILEPGLRWAGLDLCGACVNFRSVSSRVIQSFVRISTKTTDNVFVFVHVAVQHTISAKSAEAALYKLNDISEQLDSYVSDVVRSFVPSLTLDECFEKKDEISAAVEEKLKDVMIQYGLEITKALVVNVEPDASVVKSMNEITKQRRLRDAQQMQSEGEQVRTVKAAEAAADAKQLQGEGIARQRRAIIDGIRESITFGVEETLSADEISHLLVVTQWIGLQGFIGETKNILSRGIGLESHLTDTAKKQHKCSCTCRLPKAPAVRALGSLNAMYFGRVCKLNYNGGGCLEYEDQCGKRWQVPFGKAAGCSVQKVGQKASFSLRDVADQREAIDISPATEMLDANPLVKSAQQDSLDDTWSESLSQSQCRKLQRSIGKFHNADTNERLTMLMAAEDKLQELLHSSDADGDAISRLAVSCVGWLRAPLFHGSQGAKKVEEGIQDSSKAADLQWRVRRLLIRCLQSLDLTDPDTSKAVAAALHFIRQLLQKTPCTDHAVTTSKAARQWRELQALVASAQDASPLARGSNGGAIESQNKLEGRAHSAGGIYRPSQKVLALSNVFCSNESLLVRCGQCTEYAFRSSWYWRHPGSGKIHVLVPHWGHRACSVRLGKKCPWLIEGGTPQKNDRIQDLEMCSHNRTKKFCKDCNTGQVCVHSRLRYSCRFCKAVESTKTCTLKEKLLPGGDCCEALSVPSPPKKRTLLNQ</sequence>
<dbReference type="EMBL" id="CAMXCT030006628">
    <property type="protein sequence ID" value="CAL4804610.1"/>
    <property type="molecule type" value="Genomic_DNA"/>
</dbReference>
<dbReference type="SUPFAM" id="SSF117892">
    <property type="entry name" value="Band 7/SPFH domain"/>
    <property type="match status" value="1"/>
</dbReference>
<name>A0A9P1DY95_9DINO</name>
<dbReference type="SMART" id="SM00244">
    <property type="entry name" value="PHB"/>
    <property type="match status" value="1"/>
</dbReference>
<evidence type="ECO:0000259" key="1">
    <source>
        <dbReference type="SMART" id="SM00244"/>
    </source>
</evidence>
<dbReference type="AlphaFoldDB" id="A0A9P1DY95"/>
<proteinExistence type="predicted"/>
<reference evidence="3" key="2">
    <citation type="submission" date="2024-04" db="EMBL/GenBank/DDBJ databases">
        <authorList>
            <person name="Chen Y."/>
            <person name="Shah S."/>
            <person name="Dougan E. K."/>
            <person name="Thang M."/>
            <person name="Chan C."/>
        </authorList>
    </citation>
    <scope>NUCLEOTIDE SEQUENCE [LARGE SCALE GENOMIC DNA]</scope>
</reference>
<dbReference type="InterPro" id="IPR036013">
    <property type="entry name" value="Band_7/SPFH_dom_sf"/>
</dbReference>
<comment type="caution">
    <text evidence="2">The sequence shown here is derived from an EMBL/GenBank/DDBJ whole genome shotgun (WGS) entry which is preliminary data.</text>
</comment>
<organism evidence="2">
    <name type="scientific">Cladocopium goreaui</name>
    <dbReference type="NCBI Taxonomy" id="2562237"/>
    <lineage>
        <taxon>Eukaryota</taxon>
        <taxon>Sar</taxon>
        <taxon>Alveolata</taxon>
        <taxon>Dinophyceae</taxon>
        <taxon>Suessiales</taxon>
        <taxon>Symbiodiniaceae</taxon>
        <taxon>Cladocopium</taxon>
    </lineage>
</organism>
<evidence type="ECO:0000313" key="4">
    <source>
        <dbReference type="EMBL" id="CAL4804610.1"/>
    </source>
</evidence>
<dbReference type="Gene3D" id="3.30.479.30">
    <property type="entry name" value="Band 7 domain"/>
    <property type="match status" value="1"/>
</dbReference>
<reference evidence="2" key="1">
    <citation type="submission" date="2022-10" db="EMBL/GenBank/DDBJ databases">
        <authorList>
            <person name="Chen Y."/>
            <person name="Dougan E. K."/>
            <person name="Chan C."/>
            <person name="Rhodes N."/>
            <person name="Thang M."/>
        </authorList>
    </citation>
    <scope>NUCLEOTIDE SEQUENCE</scope>
</reference>
<dbReference type="Pfam" id="PF01145">
    <property type="entry name" value="Band_7"/>
    <property type="match status" value="1"/>
</dbReference>
<accession>A0A9P1DY95</accession>
<dbReference type="PANTHER" id="PTHR43327">
    <property type="entry name" value="STOMATIN-LIKE PROTEIN 2, MITOCHONDRIAL"/>
    <property type="match status" value="1"/>
</dbReference>
<feature type="domain" description="Band 7" evidence="1">
    <location>
        <begin position="23"/>
        <end position="185"/>
    </location>
</feature>
<dbReference type="OrthoDB" id="434619at2759"/>
<evidence type="ECO:0000313" key="3">
    <source>
        <dbReference type="EMBL" id="CAL1170673.1"/>
    </source>
</evidence>